<dbReference type="EMBL" id="BGZK01003483">
    <property type="protein sequence ID" value="GBP01797.1"/>
    <property type="molecule type" value="Genomic_DNA"/>
</dbReference>
<sequence length="86" mass="9223">MAAPLSNVLRSLLETAPKMFSRLYSGFFFTAQLDLVREATKGAADERRAAGRNSNKVVAYGVGPPFLKPRPSAFYNGGPGGHYATS</sequence>
<gene>
    <name evidence="1" type="ORF">EVAR_71154_1</name>
</gene>
<comment type="caution">
    <text evidence="1">The sequence shown here is derived from an EMBL/GenBank/DDBJ whole genome shotgun (WGS) entry which is preliminary data.</text>
</comment>
<proteinExistence type="predicted"/>
<dbReference type="Proteomes" id="UP000299102">
    <property type="component" value="Unassembled WGS sequence"/>
</dbReference>
<organism evidence="1 2">
    <name type="scientific">Eumeta variegata</name>
    <name type="common">Bagworm moth</name>
    <name type="synonym">Eumeta japonica</name>
    <dbReference type="NCBI Taxonomy" id="151549"/>
    <lineage>
        <taxon>Eukaryota</taxon>
        <taxon>Metazoa</taxon>
        <taxon>Ecdysozoa</taxon>
        <taxon>Arthropoda</taxon>
        <taxon>Hexapoda</taxon>
        <taxon>Insecta</taxon>
        <taxon>Pterygota</taxon>
        <taxon>Neoptera</taxon>
        <taxon>Endopterygota</taxon>
        <taxon>Lepidoptera</taxon>
        <taxon>Glossata</taxon>
        <taxon>Ditrysia</taxon>
        <taxon>Tineoidea</taxon>
        <taxon>Psychidae</taxon>
        <taxon>Oiketicinae</taxon>
        <taxon>Eumeta</taxon>
    </lineage>
</organism>
<dbReference type="AlphaFoldDB" id="A0A4C1SKF5"/>
<keyword evidence="2" id="KW-1185">Reference proteome</keyword>
<accession>A0A4C1SKF5</accession>
<evidence type="ECO:0000313" key="1">
    <source>
        <dbReference type="EMBL" id="GBP01797.1"/>
    </source>
</evidence>
<evidence type="ECO:0000313" key="2">
    <source>
        <dbReference type="Proteomes" id="UP000299102"/>
    </source>
</evidence>
<name>A0A4C1SKF5_EUMVA</name>
<protein>
    <submittedName>
        <fullName evidence="1">Uncharacterized protein</fullName>
    </submittedName>
</protein>
<reference evidence="1 2" key="1">
    <citation type="journal article" date="2019" name="Commun. Biol.">
        <title>The bagworm genome reveals a unique fibroin gene that provides high tensile strength.</title>
        <authorList>
            <person name="Kono N."/>
            <person name="Nakamura H."/>
            <person name="Ohtoshi R."/>
            <person name="Tomita M."/>
            <person name="Numata K."/>
            <person name="Arakawa K."/>
        </authorList>
    </citation>
    <scope>NUCLEOTIDE SEQUENCE [LARGE SCALE GENOMIC DNA]</scope>
</reference>